<protein>
    <submittedName>
        <fullName evidence="2">Uncharacterized protein LOC120267895</fullName>
    </submittedName>
</protein>
<dbReference type="Proteomes" id="UP001515500">
    <property type="component" value="Chromosome 8"/>
</dbReference>
<keyword evidence="1" id="KW-1185">Reference proteome</keyword>
<sequence length="270" mass="30174">MGCVSSKILMRTGSSKETSHSFPKGSNRLEELLASKSGGDQFLALLCTVNTVAKKLKTSSLPNIAQTAPIEITNSISIKIQDTANDDKCQHESDEQANSKSIEAQERCSDTYEAINIESMDSSIDKIEYQKFRGDLHAKSIRTVEEFDAMVERIQLKEVGKDEECDNISSEKGWKRKAMGKELANIEVSSFEFSRIGSLREWLIVGNQVISPESYVTPKFGSFGVPLSENVDNMSKEPMFHPEIVSQLEEDMEKLNVEEDHILKQIVEDG</sequence>
<dbReference type="GeneID" id="120267895"/>
<evidence type="ECO:0000313" key="1">
    <source>
        <dbReference type="Proteomes" id="UP001515500"/>
    </source>
</evidence>
<organism evidence="1 2">
    <name type="scientific">Dioscorea cayennensis subsp. rotundata</name>
    <name type="common">White Guinea yam</name>
    <name type="synonym">Dioscorea rotundata</name>
    <dbReference type="NCBI Taxonomy" id="55577"/>
    <lineage>
        <taxon>Eukaryota</taxon>
        <taxon>Viridiplantae</taxon>
        <taxon>Streptophyta</taxon>
        <taxon>Embryophyta</taxon>
        <taxon>Tracheophyta</taxon>
        <taxon>Spermatophyta</taxon>
        <taxon>Magnoliopsida</taxon>
        <taxon>Liliopsida</taxon>
        <taxon>Dioscoreales</taxon>
        <taxon>Dioscoreaceae</taxon>
        <taxon>Dioscorea</taxon>
    </lineage>
</organism>
<accession>A0AB40BVR7</accession>
<proteinExistence type="predicted"/>
<dbReference type="AlphaFoldDB" id="A0AB40BVR7"/>
<name>A0AB40BVR7_DIOCR</name>
<evidence type="ECO:0000313" key="2">
    <source>
        <dbReference type="RefSeq" id="XP_039131507.1"/>
    </source>
</evidence>
<reference evidence="2" key="1">
    <citation type="submission" date="2025-08" db="UniProtKB">
        <authorList>
            <consortium name="RefSeq"/>
        </authorList>
    </citation>
    <scope>IDENTIFICATION</scope>
</reference>
<gene>
    <name evidence="2" type="primary">LOC120267895</name>
</gene>
<dbReference type="RefSeq" id="XP_039131507.1">
    <property type="nucleotide sequence ID" value="XM_039275573.1"/>
</dbReference>